<gene>
    <name evidence="1" type="ORF">ACFP1K_04825</name>
</gene>
<evidence type="ECO:0000313" key="1">
    <source>
        <dbReference type="EMBL" id="MFC6080469.1"/>
    </source>
</evidence>
<keyword evidence="2" id="KW-1185">Reference proteome</keyword>
<proteinExistence type="predicted"/>
<dbReference type="Proteomes" id="UP001596137">
    <property type="component" value="Unassembled WGS sequence"/>
</dbReference>
<organism evidence="1 2">
    <name type="scientific">Sphaerisporangium aureirubrum</name>
    <dbReference type="NCBI Taxonomy" id="1544736"/>
    <lineage>
        <taxon>Bacteria</taxon>
        <taxon>Bacillati</taxon>
        <taxon>Actinomycetota</taxon>
        <taxon>Actinomycetes</taxon>
        <taxon>Streptosporangiales</taxon>
        <taxon>Streptosporangiaceae</taxon>
        <taxon>Sphaerisporangium</taxon>
    </lineage>
</organism>
<evidence type="ECO:0000313" key="2">
    <source>
        <dbReference type="Proteomes" id="UP001596137"/>
    </source>
</evidence>
<dbReference type="RefSeq" id="WP_380747259.1">
    <property type="nucleotide sequence ID" value="NZ_JBHSRF010000004.1"/>
</dbReference>
<accession>A0ABW1NAS9</accession>
<dbReference type="EMBL" id="JBHSRF010000004">
    <property type="protein sequence ID" value="MFC6080469.1"/>
    <property type="molecule type" value="Genomic_DNA"/>
</dbReference>
<sequence>MVTARVLLDTGPTPAEAARIRAAFHARGMTATVEGHSYGGPPPTSAFLIVVNTRLPVFLARFTGADLEELVTSLLALRADPAQWGRRHVVKLEDADSGLGVLCDAEVPPRAYAALLTLDLAHFDRDSPPLRVEWSPALGLWRARLIDLPRDAMVRVPRLAESGADPALLRTLDEAEKSALWRLVDPGADSAISRRRAGIVLASAVGWSAASVARRTAVREALVRAVIRDFNDAGFAALEPGFEAARPAQTAGEREDALAAARHGAAGWTPETLAEFLVAEGLVEDITPTAAKELMTDAHR</sequence>
<evidence type="ECO:0008006" key="3">
    <source>
        <dbReference type="Google" id="ProtNLM"/>
    </source>
</evidence>
<comment type="caution">
    <text evidence="1">The sequence shown here is derived from an EMBL/GenBank/DDBJ whole genome shotgun (WGS) entry which is preliminary data.</text>
</comment>
<name>A0ABW1NAS9_9ACTN</name>
<protein>
    <recommendedName>
        <fullName evidence="3">Helix-turn-helix domain-containing protein</fullName>
    </recommendedName>
</protein>
<dbReference type="InterPro" id="IPR009057">
    <property type="entry name" value="Homeodomain-like_sf"/>
</dbReference>
<dbReference type="SUPFAM" id="SSF46689">
    <property type="entry name" value="Homeodomain-like"/>
    <property type="match status" value="1"/>
</dbReference>
<reference evidence="2" key="1">
    <citation type="journal article" date="2019" name="Int. J. Syst. Evol. Microbiol.">
        <title>The Global Catalogue of Microorganisms (GCM) 10K type strain sequencing project: providing services to taxonomists for standard genome sequencing and annotation.</title>
        <authorList>
            <consortium name="The Broad Institute Genomics Platform"/>
            <consortium name="The Broad Institute Genome Sequencing Center for Infectious Disease"/>
            <person name="Wu L."/>
            <person name="Ma J."/>
        </authorList>
    </citation>
    <scope>NUCLEOTIDE SEQUENCE [LARGE SCALE GENOMIC DNA]</scope>
    <source>
        <strain evidence="2">JCM 30346</strain>
    </source>
</reference>